<dbReference type="GO" id="GO:0005634">
    <property type="term" value="C:nucleus"/>
    <property type="evidence" value="ECO:0007669"/>
    <property type="project" value="UniProtKB-SubCell"/>
</dbReference>
<dbReference type="GO" id="GO:0000978">
    <property type="term" value="F:RNA polymerase II cis-regulatory region sequence-specific DNA binding"/>
    <property type="evidence" value="ECO:0007669"/>
    <property type="project" value="TreeGrafter"/>
</dbReference>
<dbReference type="InterPro" id="IPR052207">
    <property type="entry name" value="Max-like/E-box_TFs"/>
</dbReference>
<protein>
    <recommendedName>
        <fullName evidence="6">BHLH domain-containing protein</fullName>
    </recommendedName>
</protein>
<name>A0A9P4URJ4_9PEZI</name>
<dbReference type="EMBL" id="MU003773">
    <property type="protein sequence ID" value="KAF2723974.1"/>
    <property type="molecule type" value="Genomic_DNA"/>
</dbReference>
<evidence type="ECO:0000259" key="6">
    <source>
        <dbReference type="PROSITE" id="PS50888"/>
    </source>
</evidence>
<dbReference type="Proteomes" id="UP000799441">
    <property type="component" value="Unassembled WGS sequence"/>
</dbReference>
<dbReference type="GO" id="GO:0046983">
    <property type="term" value="F:protein dimerization activity"/>
    <property type="evidence" value="ECO:0007669"/>
    <property type="project" value="InterPro"/>
</dbReference>
<evidence type="ECO:0000313" key="7">
    <source>
        <dbReference type="EMBL" id="KAF2723974.1"/>
    </source>
</evidence>
<evidence type="ECO:0000256" key="4">
    <source>
        <dbReference type="ARBA" id="ARBA00023163"/>
    </source>
</evidence>
<dbReference type="InterPro" id="IPR057072">
    <property type="entry name" value="bHLH_INO4"/>
</dbReference>
<dbReference type="PROSITE" id="PS50888">
    <property type="entry name" value="BHLH"/>
    <property type="match status" value="1"/>
</dbReference>
<comment type="caution">
    <text evidence="7">The sequence shown here is derived from an EMBL/GenBank/DDBJ whole genome shotgun (WGS) entry which is preliminary data.</text>
</comment>
<keyword evidence="2" id="KW-0805">Transcription regulation</keyword>
<dbReference type="GO" id="GO:0000981">
    <property type="term" value="F:DNA-binding transcription factor activity, RNA polymerase II-specific"/>
    <property type="evidence" value="ECO:0007669"/>
    <property type="project" value="TreeGrafter"/>
</dbReference>
<proteinExistence type="predicted"/>
<evidence type="ECO:0000256" key="1">
    <source>
        <dbReference type="ARBA" id="ARBA00004123"/>
    </source>
</evidence>
<keyword evidence="5" id="KW-0539">Nucleus</keyword>
<evidence type="ECO:0000313" key="8">
    <source>
        <dbReference type="Proteomes" id="UP000799441"/>
    </source>
</evidence>
<feature type="domain" description="BHLH" evidence="6">
    <location>
        <begin position="8"/>
        <end position="51"/>
    </location>
</feature>
<evidence type="ECO:0000256" key="3">
    <source>
        <dbReference type="ARBA" id="ARBA00023125"/>
    </source>
</evidence>
<keyword evidence="3" id="KW-0238">DNA-binding</keyword>
<keyword evidence="4" id="KW-0804">Transcription</keyword>
<feature type="non-terminal residue" evidence="7">
    <location>
        <position position="51"/>
    </location>
</feature>
<comment type="subcellular location">
    <subcellularLocation>
        <location evidence="1">Nucleus</location>
    </subcellularLocation>
</comment>
<feature type="non-terminal residue" evidence="7">
    <location>
        <position position="1"/>
    </location>
</feature>
<dbReference type="InterPro" id="IPR011598">
    <property type="entry name" value="bHLH_dom"/>
</dbReference>
<dbReference type="Gene3D" id="4.10.280.10">
    <property type="entry name" value="Helix-loop-helix DNA-binding domain"/>
    <property type="match status" value="1"/>
</dbReference>
<gene>
    <name evidence="7" type="ORF">K431DRAFT_194513</name>
</gene>
<dbReference type="PANTHER" id="PTHR15741:SF27">
    <property type="entry name" value="TRANSCRIPTION FACTOR AP-4"/>
    <property type="match status" value="1"/>
</dbReference>
<dbReference type="OrthoDB" id="5778525at2759"/>
<keyword evidence="8" id="KW-1185">Reference proteome</keyword>
<reference evidence="7" key="1">
    <citation type="journal article" date="2020" name="Stud. Mycol.">
        <title>101 Dothideomycetes genomes: a test case for predicting lifestyles and emergence of pathogens.</title>
        <authorList>
            <person name="Haridas S."/>
            <person name="Albert R."/>
            <person name="Binder M."/>
            <person name="Bloem J."/>
            <person name="Labutti K."/>
            <person name="Salamov A."/>
            <person name="Andreopoulos B."/>
            <person name="Baker S."/>
            <person name="Barry K."/>
            <person name="Bills G."/>
            <person name="Bluhm B."/>
            <person name="Cannon C."/>
            <person name="Castanera R."/>
            <person name="Culley D."/>
            <person name="Daum C."/>
            <person name="Ezra D."/>
            <person name="Gonzalez J."/>
            <person name="Henrissat B."/>
            <person name="Kuo A."/>
            <person name="Liang C."/>
            <person name="Lipzen A."/>
            <person name="Lutzoni F."/>
            <person name="Magnuson J."/>
            <person name="Mondo S."/>
            <person name="Nolan M."/>
            <person name="Ohm R."/>
            <person name="Pangilinan J."/>
            <person name="Park H.-J."/>
            <person name="Ramirez L."/>
            <person name="Alfaro M."/>
            <person name="Sun H."/>
            <person name="Tritt A."/>
            <person name="Yoshinaga Y."/>
            <person name="Zwiers L.-H."/>
            <person name="Turgeon B."/>
            <person name="Goodwin S."/>
            <person name="Spatafora J."/>
            <person name="Crous P."/>
            <person name="Grigoriev I."/>
        </authorList>
    </citation>
    <scope>NUCLEOTIDE SEQUENCE</scope>
    <source>
        <strain evidence="7">CBS 116435</strain>
    </source>
</reference>
<sequence length="51" mass="5739">RQNLTEDQKRANHIQSEQKRRNIIKQGYDDLNGLVPSLAGGKSGFSKSEIL</sequence>
<dbReference type="AlphaFoldDB" id="A0A9P4URJ4"/>
<organism evidence="7 8">
    <name type="scientific">Polychaeton citri CBS 116435</name>
    <dbReference type="NCBI Taxonomy" id="1314669"/>
    <lineage>
        <taxon>Eukaryota</taxon>
        <taxon>Fungi</taxon>
        <taxon>Dikarya</taxon>
        <taxon>Ascomycota</taxon>
        <taxon>Pezizomycotina</taxon>
        <taxon>Dothideomycetes</taxon>
        <taxon>Dothideomycetidae</taxon>
        <taxon>Capnodiales</taxon>
        <taxon>Capnodiaceae</taxon>
        <taxon>Polychaeton</taxon>
    </lineage>
</organism>
<accession>A0A9P4URJ4</accession>
<evidence type="ECO:0000256" key="2">
    <source>
        <dbReference type="ARBA" id="ARBA00023015"/>
    </source>
</evidence>
<dbReference type="SUPFAM" id="SSF47459">
    <property type="entry name" value="HLH, helix-loop-helix DNA-binding domain"/>
    <property type="match status" value="1"/>
</dbReference>
<dbReference type="Pfam" id="PF23181">
    <property type="entry name" value="bHLH_INO4"/>
    <property type="match status" value="1"/>
</dbReference>
<dbReference type="InterPro" id="IPR036638">
    <property type="entry name" value="HLH_DNA-bd_sf"/>
</dbReference>
<evidence type="ECO:0000256" key="5">
    <source>
        <dbReference type="ARBA" id="ARBA00023242"/>
    </source>
</evidence>
<dbReference type="PANTHER" id="PTHR15741">
    <property type="entry name" value="BASIC HELIX-LOOP-HELIX ZIP TRANSCRIPTION FACTOR"/>
    <property type="match status" value="1"/>
</dbReference>